<protein>
    <submittedName>
        <fullName evidence="1">Uncharacterized protein</fullName>
    </submittedName>
</protein>
<name>A0ABX3XWA5_STRPT</name>
<accession>A0ABX3XWA5</accession>
<proteinExistence type="predicted"/>
<reference evidence="1 2" key="1">
    <citation type="submission" date="2016-09" db="EMBL/GenBank/DDBJ databases">
        <title>Streptomyces platensis DSM40041, a candidate organism with high potential of specific P450 cytochromes.</title>
        <authorList>
            <person name="Grumaz C."/>
            <person name="Vainshtein Y."/>
            <person name="Kirstahler P."/>
            <person name="Sohn K."/>
        </authorList>
    </citation>
    <scope>NUCLEOTIDE SEQUENCE [LARGE SCALE GENOMIC DNA]</scope>
    <source>
        <strain evidence="1 2">DSM 40041</strain>
    </source>
</reference>
<dbReference type="EMBL" id="MIGA01000025">
    <property type="protein sequence ID" value="OSY44631.1"/>
    <property type="molecule type" value="Genomic_DNA"/>
</dbReference>
<evidence type="ECO:0000313" key="1">
    <source>
        <dbReference type="EMBL" id="OSY44631.1"/>
    </source>
</evidence>
<evidence type="ECO:0000313" key="2">
    <source>
        <dbReference type="Proteomes" id="UP000194225"/>
    </source>
</evidence>
<sequence length="40" mass="4179">MPPIRTRNGDVSDFPWCPAGAAPHVPKAFAEGATLTGVKD</sequence>
<dbReference type="Proteomes" id="UP000194225">
    <property type="component" value="Unassembled WGS sequence"/>
</dbReference>
<comment type="caution">
    <text evidence="1">The sequence shown here is derived from an EMBL/GenBank/DDBJ whole genome shotgun (WGS) entry which is preliminary data.</text>
</comment>
<organism evidence="1 2">
    <name type="scientific">Streptomyces platensis</name>
    <dbReference type="NCBI Taxonomy" id="58346"/>
    <lineage>
        <taxon>Bacteria</taxon>
        <taxon>Bacillati</taxon>
        <taxon>Actinomycetota</taxon>
        <taxon>Actinomycetes</taxon>
        <taxon>Kitasatosporales</taxon>
        <taxon>Streptomycetaceae</taxon>
        <taxon>Streptomyces</taxon>
    </lineage>
</organism>
<gene>
    <name evidence="1" type="ORF">BG653_03846</name>
</gene>
<keyword evidence="2" id="KW-1185">Reference proteome</keyword>